<keyword evidence="2" id="KW-0238">DNA-binding</keyword>
<dbReference type="RefSeq" id="WP_234537400.1">
    <property type="nucleotide sequence ID" value="NZ_CAKMAB010000022.1"/>
</dbReference>
<dbReference type="PROSITE" id="PS01124">
    <property type="entry name" value="HTH_ARAC_FAMILY_2"/>
    <property type="match status" value="1"/>
</dbReference>
<dbReference type="Pfam" id="PF00072">
    <property type="entry name" value="Response_reg"/>
    <property type="match status" value="1"/>
</dbReference>
<keyword evidence="3" id="KW-0804">Transcription</keyword>
<dbReference type="EMBL" id="CAKMAB010000022">
    <property type="protein sequence ID" value="CAH1057613.1"/>
    <property type="molecule type" value="Genomic_DNA"/>
</dbReference>
<dbReference type="Gene3D" id="1.10.10.60">
    <property type="entry name" value="Homeodomain-like"/>
    <property type="match status" value="2"/>
</dbReference>
<dbReference type="InterPro" id="IPR001789">
    <property type="entry name" value="Sig_transdc_resp-reg_receiver"/>
</dbReference>
<name>A0ABN8FHU3_9BACL</name>
<feature type="domain" description="Response regulatory" evidence="6">
    <location>
        <begin position="3"/>
        <end position="120"/>
    </location>
</feature>
<dbReference type="PROSITE" id="PS00041">
    <property type="entry name" value="HTH_ARAC_FAMILY_1"/>
    <property type="match status" value="1"/>
</dbReference>
<evidence type="ECO:0000256" key="1">
    <source>
        <dbReference type="ARBA" id="ARBA00023015"/>
    </source>
</evidence>
<feature type="modified residue" description="4-aspartylphosphate" evidence="4">
    <location>
        <position position="55"/>
    </location>
</feature>
<dbReference type="EC" id="3.5.1.44" evidence="7"/>
<evidence type="ECO:0000313" key="8">
    <source>
        <dbReference type="Proteomes" id="UP000838749"/>
    </source>
</evidence>
<comment type="caution">
    <text evidence="7">The sequence shown here is derived from an EMBL/GenBank/DDBJ whole genome shotgun (WGS) entry which is preliminary data.</text>
</comment>
<keyword evidence="1" id="KW-0805">Transcription regulation</keyword>
<dbReference type="InterPro" id="IPR009057">
    <property type="entry name" value="Homeodomain-like_sf"/>
</dbReference>
<dbReference type="Gene3D" id="3.40.50.2300">
    <property type="match status" value="1"/>
</dbReference>
<keyword evidence="8" id="KW-1185">Reference proteome</keyword>
<dbReference type="SMART" id="SM00342">
    <property type="entry name" value="HTH_ARAC"/>
    <property type="match status" value="1"/>
</dbReference>
<evidence type="ECO:0000256" key="3">
    <source>
        <dbReference type="ARBA" id="ARBA00023163"/>
    </source>
</evidence>
<dbReference type="SUPFAM" id="SSF52172">
    <property type="entry name" value="CheY-like"/>
    <property type="match status" value="1"/>
</dbReference>
<dbReference type="SMART" id="SM00448">
    <property type="entry name" value="REC"/>
    <property type="match status" value="1"/>
</dbReference>
<dbReference type="SUPFAM" id="SSF46689">
    <property type="entry name" value="Homeodomain-like"/>
    <property type="match status" value="2"/>
</dbReference>
<sequence length="521" mass="60016">MIKVIVAEDKHPILRNLVKKIEGYNSQLHVIGEASDGMTAFEMCLRLKPHIVFTDIRMPGMDGLELIKQLKEACPETIFVIISGYSDFEYARQAIQLGVKEYMLKPVTQHAMDEVLERVTLLALSQYGAKEQQYISDLLKGRHISTPPFMPEAENKPYHVLIICVGAISKFHIDLANPYHDVWFKFDMPRFLANIRFIAYDNAWVFDGEAMNEIVVVFRCGTESAFPTEPLYEAFYQAFSQQQEHFFTFAMSNRIEKLCNLKLEYQLTRMILSHNAVFGMSKLIQVGDYALNAPNLIDPDKSFDKQKLLSFMKNNNKEALLSEIKLCLADWERSKLSQISIELCLTHMLQCMCQAMLHQNIVSRDLKLELDEVISISKDYLSLFRNVSFLFEKFFHHAQGSLDSASNSVKNAIEIVDQYLQDHMADEITIADIADMVNFNVSFLSREFKKIKGISPIEYLTQLRIEKAKRLILESSNHKFKDIGYMVGYSNPYYFSKVFKLVTGLTPSDYKNANVTTEYKE</sequence>
<evidence type="ECO:0000256" key="4">
    <source>
        <dbReference type="PROSITE-ProRule" id="PRU00169"/>
    </source>
</evidence>
<proteinExistence type="predicted"/>
<dbReference type="InterPro" id="IPR018060">
    <property type="entry name" value="HTH_AraC"/>
</dbReference>
<dbReference type="Pfam" id="PF12833">
    <property type="entry name" value="HTH_18"/>
    <property type="match status" value="1"/>
</dbReference>
<dbReference type="Proteomes" id="UP000838749">
    <property type="component" value="Unassembled WGS sequence"/>
</dbReference>
<reference evidence="7" key="1">
    <citation type="submission" date="2021-12" db="EMBL/GenBank/DDBJ databases">
        <authorList>
            <person name="Criscuolo A."/>
        </authorList>
    </citation>
    <scope>NUCLEOTIDE SEQUENCE</scope>
    <source>
        <strain evidence="7">CIP111894</strain>
    </source>
</reference>
<evidence type="ECO:0000313" key="7">
    <source>
        <dbReference type="EMBL" id="CAH1057613.1"/>
    </source>
</evidence>
<dbReference type="PANTHER" id="PTHR43280">
    <property type="entry name" value="ARAC-FAMILY TRANSCRIPTIONAL REGULATOR"/>
    <property type="match status" value="1"/>
</dbReference>
<keyword evidence="4" id="KW-0597">Phosphoprotein</keyword>
<gene>
    <name evidence="7" type="primary">cheB_11</name>
    <name evidence="7" type="ORF">PAECIP111894_03771</name>
</gene>
<dbReference type="PANTHER" id="PTHR43280:SF2">
    <property type="entry name" value="HTH-TYPE TRANSCRIPTIONAL REGULATOR EXSA"/>
    <property type="match status" value="1"/>
</dbReference>
<dbReference type="InterPro" id="IPR011006">
    <property type="entry name" value="CheY-like_superfamily"/>
</dbReference>
<evidence type="ECO:0000259" key="5">
    <source>
        <dbReference type="PROSITE" id="PS01124"/>
    </source>
</evidence>
<evidence type="ECO:0000259" key="6">
    <source>
        <dbReference type="PROSITE" id="PS50110"/>
    </source>
</evidence>
<dbReference type="PROSITE" id="PS50110">
    <property type="entry name" value="RESPONSE_REGULATORY"/>
    <property type="match status" value="1"/>
</dbReference>
<dbReference type="InterPro" id="IPR018062">
    <property type="entry name" value="HTH_AraC-typ_CS"/>
</dbReference>
<protein>
    <submittedName>
        <fullName evidence="7">Protein-glutamate methylesterase/protein-glutamine glutaminase</fullName>
        <ecNumber evidence="7">3.5.1.44</ecNumber>
    </submittedName>
</protein>
<accession>A0ABN8FHU3</accession>
<evidence type="ECO:0000256" key="2">
    <source>
        <dbReference type="ARBA" id="ARBA00023125"/>
    </source>
</evidence>
<feature type="domain" description="HTH araC/xylS-type" evidence="5">
    <location>
        <begin position="414"/>
        <end position="513"/>
    </location>
</feature>
<keyword evidence="7" id="KW-0378">Hydrolase</keyword>
<organism evidence="7 8">
    <name type="scientific">Paenibacillus pseudetheri</name>
    <dbReference type="NCBI Taxonomy" id="2897682"/>
    <lineage>
        <taxon>Bacteria</taxon>
        <taxon>Bacillati</taxon>
        <taxon>Bacillota</taxon>
        <taxon>Bacilli</taxon>
        <taxon>Bacillales</taxon>
        <taxon>Paenibacillaceae</taxon>
        <taxon>Paenibacillus</taxon>
    </lineage>
</organism>
<dbReference type="GO" id="GO:0050568">
    <property type="term" value="F:protein-glutamine glutaminase activity"/>
    <property type="evidence" value="ECO:0007669"/>
    <property type="project" value="UniProtKB-EC"/>
</dbReference>
<dbReference type="CDD" id="cd17536">
    <property type="entry name" value="REC_YesN-like"/>
    <property type="match status" value="1"/>
</dbReference>